<sequence length="1731" mass="195557">MLYIPTPEPWCGKHLNDIEPNVKSIYNYANKKEVGDKTPMCQVAELARYNKLKHEYFLLDEDGPAHKKRFTVRLKLCDGQVFEGSGASIKKAQQDAADVALKNCTLPRPPTKTKRSKKDTTNPCTLLYHISHQLGITLTYKDQVQRKMIPSNLPPPTIPPFTSMPPPSHPFCITPRSGPFPLLNMPPPPRNFFHGFIPPSMMMMNTFTNALPRPIMTPILNGPPLSLFKTLLTLSDGSEHSGEGPTKIEARCDAAKKALHHLLPKLTELEAGLAKMKMDSNSSSDSSESSATSVEEGDNKENTDAIDSLVEPLQETRRNRQKSVVSQVHERALRLKMNVEFEVLLESGEAHKRKYIMRCQLSADSRDPIITDGEGTSKKNAKQEACKLMLEKLKDLESDPLYLASIIVTSNKKMSSVSKEPKRKTIIKDMKEDPRYGHHINPISRLIQVMQSKKMPEPIFTLISEQGQNRYKEFTVQVVCQGITLTGSGPNKKLAKREAADKMLKHIGYEKPMPKPGKSLLKKKADKLDDGTIDIGVFDAKELEESEEIAQTKCEIAENPTMETFADVDNSIKDMPEPIFTLISEQGQNRYKEFTVQVVCQGITLTGSGPNKKLAKREAADKMLKHIGYEKPMPKPGKSLLKKKADKLDDGTIDIGVFDAKELEESEEIAQTKCEIAENPTMETFADVDNSIKDVGVEDDPSAKEESPSPKNDENDAGKIRKRRVTFSNQVSACPPPEDSNYPEASVAPLKSEVVIASKPKKRGKDSKRTLTPEEKTAITQMCQYFLTYHAASTEKKGFVNRDVDCGQFQVSADSRTWSGPEIKTAKERLETLANSFKFSVTYLDFPPENHKHFSLVALGFDKAVLQHGSGDSEELAHNDAAFNAIHNFSALFTSQIKTAALFFICNFRSFKRPFISAKSHGKMVPTLILFFPMLIISNFVIFLFSSRSHQHLNLVIHQQHSVLSNFKTYSFCLFAMVHNGSHFIEITYSKVGSWRFGLNIHRWQSVTTMADISVDEIPVGDVVQPTDETEDYDKASEDGEIDVDGVQYAEEEISRDPFVIENIITVMLGDPLNNAADAYVNFCMGNVHSGNDHFLQVHQRAGDELKLACHTFRGARPGTARLTQSYGISQFKYLIHTVLPLVEDKFVGLAPYETFTAVLAALDIAAENDVKKIVFPPGFSIESNIFAYLMLLAMKKWLAENPDIIETITIVCDNDNDFYSFHNQIPAIEGIIDFNAADFDKYFAAVQYTSQDFGGQTTFVDSEGYELGQGPFFDENHQFEFEDGMHEGNRRVDMSQDALLAENENFEQRHMLRTIQMSPEDSRTIHDIYAKMFVVADGGIKLQLSRNLSPTMLAIEEPDGRIRQYRLTTQSRTGDAYYFRCSHCEFLSKKTETQYRPKMTVRDGTIVGSFYPMHHPDCMPLSKKQVLVQQIDRQVRAQIMNQNMLMREMYEKDAAEEQELLANGLETKPPRIKFPTWEQVRKQYYRLKAKGEKLAAAGLRKEPAPFIEAVPIMVQPDDRTINMDVIQRAERQLEVEAYGLEVEDEEERPEEMYVPPVYTAYASTSQMMEDQMAQLGDDGNYYIEEPLNGRNISRLTEVVVKEEIQEDKVRDQARRELLGMPSLTSRMARARKSRRSNEPTNRNRTNDYQFENVESPTKKTTGNRARVAIMGKAKKRQAATLPGEDMNDPAYKKHQVDESPTEGTNDIDDYGNRRRSHRASSGRIPNRFLE</sequence>
<accession>A0AC34QNU3</accession>
<evidence type="ECO:0000313" key="2">
    <source>
        <dbReference type="WBParaSite" id="JU765_v2.g18120.t1"/>
    </source>
</evidence>
<organism evidence="1 2">
    <name type="scientific">Panagrolaimus sp. JU765</name>
    <dbReference type="NCBI Taxonomy" id="591449"/>
    <lineage>
        <taxon>Eukaryota</taxon>
        <taxon>Metazoa</taxon>
        <taxon>Ecdysozoa</taxon>
        <taxon>Nematoda</taxon>
        <taxon>Chromadorea</taxon>
        <taxon>Rhabditida</taxon>
        <taxon>Tylenchina</taxon>
        <taxon>Panagrolaimomorpha</taxon>
        <taxon>Panagrolaimoidea</taxon>
        <taxon>Panagrolaimidae</taxon>
        <taxon>Panagrolaimus</taxon>
    </lineage>
</organism>
<proteinExistence type="predicted"/>
<reference evidence="2" key="1">
    <citation type="submission" date="2022-11" db="UniProtKB">
        <authorList>
            <consortium name="WormBaseParasite"/>
        </authorList>
    </citation>
    <scope>IDENTIFICATION</scope>
</reference>
<evidence type="ECO:0000313" key="1">
    <source>
        <dbReference type="Proteomes" id="UP000887576"/>
    </source>
</evidence>
<protein>
    <submittedName>
        <fullName evidence="2">DRBM domain-containing protein</fullName>
    </submittedName>
</protein>
<dbReference type="Proteomes" id="UP000887576">
    <property type="component" value="Unplaced"/>
</dbReference>
<dbReference type="WBParaSite" id="JU765_v2.g18120.t1">
    <property type="protein sequence ID" value="JU765_v2.g18120.t1"/>
    <property type="gene ID" value="JU765_v2.g18120"/>
</dbReference>
<name>A0AC34QNU3_9BILA</name>